<reference evidence="1 2" key="1">
    <citation type="journal article" date="2020" name="Mol. Biol. Evol.">
        <title>Distinct Expression and Methylation Patterns for Genes with Different Fates following a Single Whole-Genome Duplication in Flowering Plants.</title>
        <authorList>
            <person name="Shi T."/>
            <person name="Rahmani R.S."/>
            <person name="Gugger P.F."/>
            <person name="Wang M."/>
            <person name="Li H."/>
            <person name="Zhang Y."/>
            <person name="Li Z."/>
            <person name="Wang Q."/>
            <person name="Van de Peer Y."/>
            <person name="Marchal K."/>
            <person name="Chen J."/>
        </authorList>
    </citation>
    <scope>NUCLEOTIDE SEQUENCE [LARGE SCALE GENOMIC DNA]</scope>
    <source>
        <tissue evidence="1">Leaf</tissue>
    </source>
</reference>
<dbReference type="Proteomes" id="UP000607653">
    <property type="component" value="Unassembled WGS sequence"/>
</dbReference>
<dbReference type="EMBL" id="DUZY01000004">
    <property type="protein sequence ID" value="DAD36662.1"/>
    <property type="molecule type" value="Genomic_DNA"/>
</dbReference>
<dbReference type="AlphaFoldDB" id="A0A822YVF8"/>
<sequence>MRKIETVAFVSNEEDRKLSLVALRKKTLLVRFFEEDEDTTGSVRMRNGVSKKTTETLLHSVRMRKKITIGMRGIMGSKLNFSDVAGEGS</sequence>
<protein>
    <submittedName>
        <fullName evidence="1">Uncharacterized protein</fullName>
    </submittedName>
</protein>
<evidence type="ECO:0000313" key="2">
    <source>
        <dbReference type="Proteomes" id="UP000607653"/>
    </source>
</evidence>
<proteinExistence type="predicted"/>
<gene>
    <name evidence="1" type="ORF">HUJ06_007303</name>
</gene>
<name>A0A822YVF8_NELNU</name>
<keyword evidence="2" id="KW-1185">Reference proteome</keyword>
<accession>A0A822YVF8</accession>
<comment type="caution">
    <text evidence="1">The sequence shown here is derived from an EMBL/GenBank/DDBJ whole genome shotgun (WGS) entry which is preliminary data.</text>
</comment>
<organism evidence="1 2">
    <name type="scientific">Nelumbo nucifera</name>
    <name type="common">Sacred lotus</name>
    <dbReference type="NCBI Taxonomy" id="4432"/>
    <lineage>
        <taxon>Eukaryota</taxon>
        <taxon>Viridiplantae</taxon>
        <taxon>Streptophyta</taxon>
        <taxon>Embryophyta</taxon>
        <taxon>Tracheophyta</taxon>
        <taxon>Spermatophyta</taxon>
        <taxon>Magnoliopsida</taxon>
        <taxon>Proteales</taxon>
        <taxon>Nelumbonaceae</taxon>
        <taxon>Nelumbo</taxon>
    </lineage>
</organism>
<evidence type="ECO:0000313" key="1">
    <source>
        <dbReference type="EMBL" id="DAD36662.1"/>
    </source>
</evidence>